<dbReference type="EMBL" id="BGJZ01000366">
    <property type="protein sequence ID" value="GBH13660.1"/>
    <property type="molecule type" value="Genomic_DNA"/>
</dbReference>
<dbReference type="Proteomes" id="UP000247480">
    <property type="component" value="Unassembled WGS sequence"/>
</dbReference>
<accession>A0A2V0QYD5</accession>
<dbReference type="AlphaFoldDB" id="A0A2V0QYD5"/>
<dbReference type="GO" id="GO:0016740">
    <property type="term" value="F:transferase activity"/>
    <property type="evidence" value="ECO:0007669"/>
    <property type="project" value="UniProtKB-KW"/>
</dbReference>
<name>A0A2V0QYD5_PSESF</name>
<reference evidence="1 2" key="1">
    <citation type="submission" date="2018-04" db="EMBL/GenBank/DDBJ databases">
        <title>Draft genome sequence of Pseudomonas syringae pv. actinidiae biovar 1 strains isolated from kiwifruit in Kagawa prefecture.</title>
        <authorList>
            <person name="Tabuchi M."/>
            <person name="Saito M."/>
            <person name="Fujiwara S."/>
            <person name="Sasa N."/>
            <person name="Akimitsu K."/>
            <person name="Gomi K."/>
            <person name="Konishi-Sugita S."/>
            <person name="Hamano K."/>
            <person name="Kataoka I."/>
        </authorList>
    </citation>
    <scope>NUCLEOTIDE SEQUENCE [LARGE SCALE GENOMIC DNA]</scope>
    <source>
        <strain evidence="1 2">MAFF212206</strain>
    </source>
</reference>
<organism evidence="1 2">
    <name type="scientific">Pseudomonas syringae pv. actinidiae</name>
    <dbReference type="NCBI Taxonomy" id="103796"/>
    <lineage>
        <taxon>Bacteria</taxon>
        <taxon>Pseudomonadati</taxon>
        <taxon>Pseudomonadota</taxon>
        <taxon>Gammaproteobacteria</taxon>
        <taxon>Pseudomonadales</taxon>
        <taxon>Pseudomonadaceae</taxon>
        <taxon>Pseudomonas</taxon>
        <taxon>Pseudomonas syringae</taxon>
    </lineage>
</organism>
<comment type="caution">
    <text evidence="1">The sequence shown here is derived from an EMBL/GenBank/DDBJ whole genome shotgun (WGS) entry which is preliminary data.</text>
</comment>
<evidence type="ECO:0000313" key="1">
    <source>
        <dbReference type="EMBL" id="GBH13660.1"/>
    </source>
</evidence>
<keyword evidence="1" id="KW-0808">Transferase</keyword>
<gene>
    <name evidence="1" type="ORF">KPSA1_07152</name>
</gene>
<sequence>MSCDASRQRLRALLRSKSRQPTASLPRLCFVPSEKASDTKSLDQAFSQGPQTCKLSCTHQPELTAPVNSGKYALEGIPDLWLGMLASWPEKNFQSYAKK</sequence>
<proteinExistence type="predicted"/>
<evidence type="ECO:0000313" key="2">
    <source>
        <dbReference type="Proteomes" id="UP000247480"/>
    </source>
</evidence>
<protein>
    <submittedName>
        <fullName evidence="1">Archaeal Glu-tRNAGln amidotransferase subunit E</fullName>
    </submittedName>
</protein>